<dbReference type="SUPFAM" id="SSF53448">
    <property type="entry name" value="Nucleotide-diphospho-sugar transferases"/>
    <property type="match status" value="1"/>
</dbReference>
<keyword evidence="2" id="KW-1185">Reference proteome</keyword>
<dbReference type="RefSeq" id="WP_107253987.1">
    <property type="nucleotide sequence ID" value="NZ_PYOC01000004.1"/>
</dbReference>
<sequence length="285" mass="33138">MNNKVKTCAAVTLYHPSKEELERLKEYLLFFPIILVVDNTPEDTNLECFFNDERLKLISKGANIGLSKSLNLICETSSKLGYDYCCVLDQDSTLSLDAISEIHRLISINVISNAAIVSPTIVYEFKNSKIAKSNEEYRAVDWVITSGSFINIAIFINSNGFDENYFIDRIEYDYCMEARKNGFDIIQVSNAFLFQKLGSSEERFGIKFFQHSPLRNYYQFRNRFYYFNYKSDENFIVRYVSLLFLSIKQVLKILILETDKTKKLEFIVLAIRDCLFGKFGKFNES</sequence>
<dbReference type="InterPro" id="IPR029044">
    <property type="entry name" value="Nucleotide-diphossugar_trans"/>
</dbReference>
<dbReference type="Proteomes" id="UP000241803">
    <property type="component" value="Unassembled WGS sequence"/>
</dbReference>
<evidence type="ECO:0000313" key="2">
    <source>
        <dbReference type="Proteomes" id="UP000241803"/>
    </source>
</evidence>
<organism evidence="1 2">
    <name type="scientific">Photobacterium indicum</name>
    <dbReference type="NCBI Taxonomy" id="81447"/>
    <lineage>
        <taxon>Bacteria</taxon>
        <taxon>Pseudomonadati</taxon>
        <taxon>Pseudomonadota</taxon>
        <taxon>Gammaproteobacteria</taxon>
        <taxon>Vibrionales</taxon>
        <taxon>Vibrionaceae</taxon>
        <taxon>Photobacterium</taxon>
    </lineage>
</organism>
<reference evidence="1 2" key="1">
    <citation type="submission" date="2018-03" db="EMBL/GenBank/DDBJ databases">
        <title>Whole genome sequencing of Histamine producing bacteria.</title>
        <authorList>
            <person name="Butler K."/>
        </authorList>
    </citation>
    <scope>NUCLEOTIDE SEQUENCE [LARGE SCALE GENOMIC DNA]</scope>
    <source>
        <strain evidence="1 2">ATCC 19614</strain>
    </source>
</reference>
<comment type="caution">
    <text evidence="1">The sequence shown here is derived from an EMBL/GenBank/DDBJ whole genome shotgun (WGS) entry which is preliminary data.</text>
</comment>
<proteinExistence type="predicted"/>
<accession>A0A2T3L7W7</accession>
<dbReference type="EMBL" id="PYOC01000004">
    <property type="protein sequence ID" value="PSV46783.1"/>
    <property type="molecule type" value="Genomic_DNA"/>
</dbReference>
<name>A0A2T3L7W7_9GAMM</name>
<protein>
    <recommendedName>
        <fullName evidence="3">Glycosyltransferase 2-like domain-containing protein</fullName>
    </recommendedName>
</protein>
<evidence type="ECO:0000313" key="1">
    <source>
        <dbReference type="EMBL" id="PSV46783.1"/>
    </source>
</evidence>
<gene>
    <name evidence="1" type="ORF">C9J47_13405</name>
</gene>
<evidence type="ECO:0008006" key="3">
    <source>
        <dbReference type="Google" id="ProtNLM"/>
    </source>
</evidence>
<dbReference type="AlphaFoldDB" id="A0A2T3L7W7"/>
<dbReference type="Gene3D" id="3.90.550.10">
    <property type="entry name" value="Spore Coat Polysaccharide Biosynthesis Protein SpsA, Chain A"/>
    <property type="match status" value="1"/>
</dbReference>